<dbReference type="EMBL" id="LCRX01000009">
    <property type="protein sequence ID" value="KKW42199.1"/>
    <property type="molecule type" value="Genomic_DNA"/>
</dbReference>
<sequence length="124" mass="13607">MEVVARRKAVARQAARYLPGSRPAWRGGRLIDLVTRREITTYTRNGGTVVTVPVLPKEGRPGNGWADAEPKPRDPDRVQTARISPAGSRPLRSAWTCGQCGRHCGSHEEVCWGFACSGSAPWLR</sequence>
<feature type="region of interest" description="Disordered" evidence="1">
    <location>
        <begin position="52"/>
        <end position="91"/>
    </location>
</feature>
<gene>
    <name evidence="2" type="ORF">UY92_C0009G0001</name>
</gene>
<accession>A0A0G2B9R6</accession>
<name>A0A0G2B9R6_9BACT</name>
<protein>
    <submittedName>
        <fullName evidence="2">Uncharacterized protein</fullName>
    </submittedName>
</protein>
<evidence type="ECO:0000313" key="3">
    <source>
        <dbReference type="Proteomes" id="UP000033870"/>
    </source>
</evidence>
<evidence type="ECO:0000313" key="2">
    <source>
        <dbReference type="EMBL" id="KKW42199.1"/>
    </source>
</evidence>
<proteinExistence type="predicted"/>
<evidence type="ECO:0000256" key="1">
    <source>
        <dbReference type="SAM" id="MobiDB-lite"/>
    </source>
</evidence>
<dbReference type="Proteomes" id="UP000033870">
    <property type="component" value="Unassembled WGS sequence"/>
</dbReference>
<feature type="compositionally biased region" description="Basic and acidic residues" evidence="1">
    <location>
        <begin position="68"/>
        <end position="79"/>
    </location>
</feature>
<dbReference type="AlphaFoldDB" id="A0A0G2B9R6"/>
<comment type="caution">
    <text evidence="2">The sequence shown here is derived from an EMBL/GenBank/DDBJ whole genome shotgun (WGS) entry which is preliminary data.</text>
</comment>
<organism evidence="2 3">
    <name type="scientific">Candidatus Magasanikbacteria bacterium GW2011_GWA2_56_11</name>
    <dbReference type="NCBI Taxonomy" id="1619044"/>
    <lineage>
        <taxon>Bacteria</taxon>
        <taxon>Candidatus Magasanikiibacteriota</taxon>
    </lineage>
</organism>
<reference evidence="2 3" key="1">
    <citation type="journal article" date="2015" name="Nature">
        <title>rRNA introns, odd ribosomes, and small enigmatic genomes across a large radiation of phyla.</title>
        <authorList>
            <person name="Brown C.T."/>
            <person name="Hug L.A."/>
            <person name="Thomas B.C."/>
            <person name="Sharon I."/>
            <person name="Castelle C.J."/>
            <person name="Singh A."/>
            <person name="Wilkins M.J."/>
            <person name="Williams K.H."/>
            <person name="Banfield J.F."/>
        </authorList>
    </citation>
    <scope>NUCLEOTIDE SEQUENCE [LARGE SCALE GENOMIC DNA]</scope>
</reference>